<dbReference type="Proteomes" id="UP000285301">
    <property type="component" value="Unassembled WGS sequence"/>
</dbReference>
<protein>
    <recommendedName>
        <fullName evidence="14">SUN domain-containing protein</fullName>
    </recommendedName>
</protein>
<evidence type="ECO:0000256" key="12">
    <source>
        <dbReference type="SAM" id="Phobius"/>
    </source>
</evidence>
<evidence type="ECO:0000256" key="2">
    <source>
        <dbReference type="ARBA" id="ARBA00022692"/>
    </source>
</evidence>
<dbReference type="PANTHER" id="PTHR12953:SF0">
    <property type="entry name" value="SUN DOMAIN-CONTAINING OSSIFICATION FACTOR"/>
    <property type="match status" value="1"/>
</dbReference>
<evidence type="ECO:0000256" key="8">
    <source>
        <dbReference type="ARBA" id="ARBA00046288"/>
    </source>
</evidence>
<accession>A0A3S3PW06</accession>
<feature type="signal peptide" evidence="13">
    <location>
        <begin position="1"/>
        <end position="19"/>
    </location>
</feature>
<feature type="compositionally biased region" description="Basic and acidic residues" evidence="11">
    <location>
        <begin position="78"/>
        <end position="89"/>
    </location>
</feature>
<feature type="region of interest" description="Disordered" evidence="11">
    <location>
        <begin position="141"/>
        <end position="162"/>
    </location>
</feature>
<dbReference type="GO" id="GO:0005789">
    <property type="term" value="C:endoplasmic reticulum membrane"/>
    <property type="evidence" value="ECO:0007669"/>
    <property type="project" value="UniProtKB-SubCell"/>
</dbReference>
<keyword evidence="2 12" id="KW-0812">Transmembrane</keyword>
<comment type="caution">
    <text evidence="15">The sequence shown here is derived from an EMBL/GenBank/DDBJ whole genome shotgun (WGS) entry which is preliminary data.</text>
</comment>
<evidence type="ECO:0000256" key="3">
    <source>
        <dbReference type="ARBA" id="ARBA00022729"/>
    </source>
</evidence>
<dbReference type="Gene3D" id="2.60.120.260">
    <property type="entry name" value="Galactose-binding domain-like"/>
    <property type="match status" value="1"/>
</dbReference>
<name>A0A3S3PW06_9ACAR</name>
<feature type="domain" description="SUN" evidence="14">
    <location>
        <begin position="137"/>
        <end position="303"/>
    </location>
</feature>
<keyword evidence="16" id="KW-1185">Reference proteome</keyword>
<dbReference type="InterPro" id="IPR012919">
    <property type="entry name" value="SUN_dom"/>
</dbReference>
<feature type="compositionally biased region" description="Low complexity" evidence="11">
    <location>
        <begin position="143"/>
        <end position="154"/>
    </location>
</feature>
<dbReference type="GO" id="GO:0034975">
    <property type="term" value="P:protein folding in endoplasmic reticulum"/>
    <property type="evidence" value="ECO:0007669"/>
    <property type="project" value="TreeGrafter"/>
</dbReference>
<evidence type="ECO:0000259" key="14">
    <source>
        <dbReference type="PROSITE" id="PS51469"/>
    </source>
</evidence>
<organism evidence="15 16">
    <name type="scientific">Dinothrombium tinctorium</name>
    <dbReference type="NCBI Taxonomy" id="1965070"/>
    <lineage>
        <taxon>Eukaryota</taxon>
        <taxon>Metazoa</taxon>
        <taxon>Ecdysozoa</taxon>
        <taxon>Arthropoda</taxon>
        <taxon>Chelicerata</taxon>
        <taxon>Arachnida</taxon>
        <taxon>Acari</taxon>
        <taxon>Acariformes</taxon>
        <taxon>Trombidiformes</taxon>
        <taxon>Prostigmata</taxon>
        <taxon>Anystina</taxon>
        <taxon>Parasitengona</taxon>
        <taxon>Trombidioidea</taxon>
        <taxon>Trombidiidae</taxon>
        <taxon>Dinothrombium</taxon>
    </lineage>
</organism>
<evidence type="ECO:0000313" key="16">
    <source>
        <dbReference type="Proteomes" id="UP000285301"/>
    </source>
</evidence>
<feature type="region of interest" description="Disordered" evidence="11">
    <location>
        <begin position="61"/>
        <end position="115"/>
    </location>
</feature>
<dbReference type="FunFam" id="2.60.120.260:FF:000099">
    <property type="entry name" value="Uncharacterized protein, isoform C"/>
    <property type="match status" value="1"/>
</dbReference>
<dbReference type="InterPro" id="IPR045120">
    <property type="entry name" value="Suco/Slp1-like"/>
</dbReference>
<dbReference type="AlphaFoldDB" id="A0A3S3PW06"/>
<feature type="compositionally biased region" description="Basic and acidic residues" evidence="11">
    <location>
        <begin position="98"/>
        <end position="115"/>
    </location>
</feature>
<dbReference type="OrthoDB" id="266334at2759"/>
<evidence type="ECO:0000256" key="9">
    <source>
        <dbReference type="ARBA" id="ARBA00061226"/>
    </source>
</evidence>
<keyword evidence="5 12" id="KW-1133">Transmembrane helix</keyword>
<evidence type="ECO:0000313" key="15">
    <source>
        <dbReference type="EMBL" id="RWS17396.1"/>
    </source>
</evidence>
<reference evidence="15 16" key="1">
    <citation type="journal article" date="2018" name="Gigascience">
        <title>Genomes of trombidid mites reveal novel predicted allergens and laterally-transferred genes associated with secondary metabolism.</title>
        <authorList>
            <person name="Dong X."/>
            <person name="Chaisiri K."/>
            <person name="Xia D."/>
            <person name="Armstrong S.D."/>
            <person name="Fang Y."/>
            <person name="Donnelly M.J."/>
            <person name="Kadowaki T."/>
            <person name="McGarry J.W."/>
            <person name="Darby A.C."/>
            <person name="Makepeace B.L."/>
        </authorList>
    </citation>
    <scope>NUCLEOTIDE SEQUENCE [LARGE SCALE GENOMIC DNA]</scope>
    <source>
        <strain evidence="15">UoL-WK</strain>
    </source>
</reference>
<feature type="chain" id="PRO_5018563901" description="SUN domain-containing protein" evidence="13">
    <location>
        <begin position="20"/>
        <end position="778"/>
    </location>
</feature>
<dbReference type="EMBL" id="NCKU01000082">
    <property type="protein sequence ID" value="RWS17396.1"/>
    <property type="molecule type" value="Genomic_DNA"/>
</dbReference>
<evidence type="ECO:0000256" key="11">
    <source>
        <dbReference type="SAM" id="MobiDB-lite"/>
    </source>
</evidence>
<evidence type="ECO:0000256" key="5">
    <source>
        <dbReference type="ARBA" id="ARBA00022989"/>
    </source>
</evidence>
<evidence type="ECO:0000256" key="4">
    <source>
        <dbReference type="ARBA" id="ARBA00022824"/>
    </source>
</evidence>
<feature type="transmembrane region" description="Helical" evidence="12">
    <location>
        <begin position="699"/>
        <end position="722"/>
    </location>
</feature>
<comment type="subcellular location">
    <subcellularLocation>
        <location evidence="8">Endomembrane system</location>
        <topology evidence="8">Single-pass type I membrane protein</topology>
    </subcellularLocation>
    <subcellularLocation>
        <location evidence="1">Endoplasmic reticulum membrane</location>
        <topology evidence="1">Single-pass membrane protein</topology>
    </subcellularLocation>
</comment>
<feature type="region of interest" description="Disordered" evidence="11">
    <location>
        <begin position="314"/>
        <end position="334"/>
    </location>
</feature>
<dbReference type="Pfam" id="PF07738">
    <property type="entry name" value="Sad1_UNC"/>
    <property type="match status" value="1"/>
</dbReference>
<dbReference type="STRING" id="1965070.A0A3S3PW06"/>
<evidence type="ECO:0000256" key="13">
    <source>
        <dbReference type="SAM" id="SignalP"/>
    </source>
</evidence>
<feature type="compositionally biased region" description="Low complexity" evidence="11">
    <location>
        <begin position="61"/>
        <end position="73"/>
    </location>
</feature>
<comment type="similarity">
    <text evidence="9">Belongs to the SLP1 family.</text>
</comment>
<keyword evidence="4" id="KW-0256">Endoplasmic reticulum</keyword>
<evidence type="ECO:0000256" key="6">
    <source>
        <dbReference type="ARBA" id="ARBA00023136"/>
    </source>
</evidence>
<keyword evidence="6 12" id="KW-0472">Membrane</keyword>
<evidence type="ECO:0000256" key="1">
    <source>
        <dbReference type="ARBA" id="ARBA00004389"/>
    </source>
</evidence>
<evidence type="ECO:0000256" key="10">
    <source>
        <dbReference type="ARBA" id="ARBA00064635"/>
    </source>
</evidence>
<gene>
    <name evidence="15" type="ORF">B4U79_15764</name>
</gene>
<sequence>MSKHRCFLVALLSIALLNAASVLCDEREQQDRNESEHKQDAFDSIATSTANAATDEIPVTTAASVDSSSNANVINPSKIDEASPIEHRQPVPSASNDQHSDEHSTNDEQPVDKETMPSFDEWKKKMLAEADNNEILAAKGAFSKTASSQSSPSSTVKGTKSRIRNYASHECGAKVVAANSESDGTSKVLNEQSDEYMLNPCKAKIWFVIELCEVVQPISIELANFELFSSTPKDFNVYGSERFPTREWSLLGSFTASDMRNLQNFELQQQNEFRKYIKVEILSYHGSEHYCPLSVFHVYGFSMVEQFDAIEREADDRKGDQLDEDLDSDYATSDESMKIEKPASNLLGSAREAVFNIVRKAALALSNRESATSTISASVEPPVKENSNFLYIILPHIESKLKQCDGCFYHEQIKNYSSLYENNTYCRYLKAVFGELQFSVLCKESQKETELRFKCPVLSLKNTTCDENVKSDSDHMKMETKTSNITDETTHDSISPDNLINETLKKEVNLTTLDQISEANVTNLNIDEKLMNETKQETPNVANIPDALPDLNTAELQQPTISTISINETIDSVDFYKNTTVPSPTQVPTNGMGSTPLSGSQSKESIFIRMNNRIKALEVNLTLTNQYLEELSLRYRRQMDDMQNNFNKTITKLKETARLAEEKDLRQQEKLIQLQIKLNEMDEKVSLLITEKETLHWQFIQVHIVLLSVEIIIMITISSLFVRRISSKVNEVIESTKSMHSHSRYTQTAIKRSIGDESNDRENHSPAKTKKLEGLYQL</sequence>
<dbReference type="PROSITE" id="PS51469">
    <property type="entry name" value="SUN"/>
    <property type="match status" value="1"/>
</dbReference>
<keyword evidence="7" id="KW-0325">Glycoprotein</keyword>
<dbReference type="PANTHER" id="PTHR12953">
    <property type="entry name" value="MEMBRANE PROTEIN CH1 RELATED"/>
    <property type="match status" value="1"/>
</dbReference>
<proteinExistence type="inferred from homology"/>
<keyword evidence="3 13" id="KW-0732">Signal</keyword>
<evidence type="ECO:0000256" key="7">
    <source>
        <dbReference type="ARBA" id="ARBA00023180"/>
    </source>
</evidence>
<comment type="subunit">
    <text evidence="10">Interacts with EMP65.</text>
</comment>